<dbReference type="GO" id="GO:0009423">
    <property type="term" value="P:chorismate biosynthetic process"/>
    <property type="evidence" value="ECO:0007669"/>
    <property type="project" value="UniProtKB-UniRule"/>
</dbReference>
<evidence type="ECO:0000256" key="4">
    <source>
        <dbReference type="ARBA" id="ARBA00003485"/>
    </source>
</evidence>
<evidence type="ECO:0000313" key="23">
    <source>
        <dbReference type="Proteomes" id="UP000546464"/>
    </source>
</evidence>
<evidence type="ECO:0000256" key="12">
    <source>
        <dbReference type="ARBA" id="ARBA00022723"/>
    </source>
</evidence>
<evidence type="ECO:0000256" key="5">
    <source>
        <dbReference type="ARBA" id="ARBA00004496"/>
    </source>
</evidence>
<comment type="pathway">
    <text evidence="6 19">Metabolic intermediate biosynthesis; chorismate biosynthesis; chorismate from D-erythrose 4-phosphate and phosphoenolpyruvate: step 2/7.</text>
</comment>
<dbReference type="HAMAP" id="MF_00110">
    <property type="entry name" value="DHQ_synthase"/>
    <property type="match status" value="1"/>
</dbReference>
<comment type="function">
    <text evidence="4 19">Catalyzes the conversion of 3-deoxy-D-arabino-heptulosonate 7-phosphate (DAHP) to dehydroquinate (DHQ).</text>
</comment>
<dbReference type="InterPro" id="IPR030960">
    <property type="entry name" value="DHQS/DOIS_N"/>
</dbReference>
<evidence type="ECO:0000256" key="14">
    <source>
        <dbReference type="ARBA" id="ARBA00022833"/>
    </source>
</evidence>
<evidence type="ECO:0000259" key="21">
    <source>
        <dbReference type="Pfam" id="PF24621"/>
    </source>
</evidence>
<keyword evidence="16 19" id="KW-0057">Aromatic amino acid biosynthesis</keyword>
<dbReference type="InterPro" id="IPR056179">
    <property type="entry name" value="DHQS_C"/>
</dbReference>
<evidence type="ECO:0000256" key="10">
    <source>
        <dbReference type="ARBA" id="ARBA00022490"/>
    </source>
</evidence>
<comment type="similarity">
    <text evidence="7 19">Belongs to the sugar phosphate cyclases superfamily. Dehydroquinate synthase family.</text>
</comment>
<comment type="cofactor">
    <cofactor evidence="3">
        <name>Zn(2+)</name>
        <dbReference type="ChEBI" id="CHEBI:29105"/>
    </cofactor>
</comment>
<dbReference type="UniPathway" id="UPA00053">
    <property type="reaction ID" value="UER00085"/>
</dbReference>
<keyword evidence="13 19" id="KW-0547">Nucleotide-binding</keyword>
<dbReference type="GO" id="GO:0008652">
    <property type="term" value="P:amino acid biosynthetic process"/>
    <property type="evidence" value="ECO:0007669"/>
    <property type="project" value="UniProtKB-KW"/>
</dbReference>
<dbReference type="CDD" id="cd08195">
    <property type="entry name" value="DHQS"/>
    <property type="match status" value="1"/>
</dbReference>
<dbReference type="EMBL" id="JACHVB010000064">
    <property type="protein sequence ID" value="MBC2596456.1"/>
    <property type="molecule type" value="Genomic_DNA"/>
</dbReference>
<feature type="binding site" evidence="19">
    <location>
        <position position="179"/>
    </location>
    <ligand>
        <name>Zn(2+)</name>
        <dbReference type="ChEBI" id="CHEBI:29105"/>
    </ligand>
</feature>
<dbReference type="Proteomes" id="UP000546464">
    <property type="component" value="Unassembled WGS sequence"/>
</dbReference>
<evidence type="ECO:0000256" key="17">
    <source>
        <dbReference type="ARBA" id="ARBA00023239"/>
    </source>
</evidence>
<feature type="binding site" evidence="19">
    <location>
        <position position="137"/>
    </location>
    <ligand>
        <name>NAD(+)</name>
        <dbReference type="ChEBI" id="CHEBI:57540"/>
    </ligand>
</feature>
<accession>A0A842HLQ7</accession>
<keyword evidence="11 19" id="KW-0028">Amino-acid biosynthesis</keyword>
<evidence type="ECO:0000313" key="22">
    <source>
        <dbReference type="EMBL" id="MBC2596456.1"/>
    </source>
</evidence>
<evidence type="ECO:0000256" key="15">
    <source>
        <dbReference type="ARBA" id="ARBA00023027"/>
    </source>
</evidence>
<protein>
    <recommendedName>
        <fullName evidence="9 19">3-dehydroquinate synthase</fullName>
        <shortName evidence="19">DHQS</shortName>
        <ecNumber evidence="8 19">4.2.3.4</ecNumber>
    </recommendedName>
</protein>
<dbReference type="InterPro" id="IPR030963">
    <property type="entry name" value="DHQ_synth_fam"/>
</dbReference>
<dbReference type="GO" id="GO:0003856">
    <property type="term" value="F:3-dehydroquinate synthase activity"/>
    <property type="evidence" value="ECO:0007669"/>
    <property type="project" value="UniProtKB-UniRule"/>
</dbReference>
<feature type="domain" description="3-dehydroquinate synthase N-terminal" evidence="20">
    <location>
        <begin position="64"/>
        <end position="174"/>
    </location>
</feature>
<feature type="binding site" evidence="19">
    <location>
        <begin position="100"/>
        <end position="104"/>
    </location>
    <ligand>
        <name>NAD(+)</name>
        <dbReference type="ChEBI" id="CHEBI:57540"/>
    </ligand>
</feature>
<dbReference type="PANTHER" id="PTHR43622:SF7">
    <property type="entry name" value="3-DEHYDROQUINATE SYNTHASE, CHLOROPLASTIC"/>
    <property type="match status" value="1"/>
</dbReference>
<evidence type="ECO:0000256" key="2">
    <source>
        <dbReference type="ARBA" id="ARBA00001911"/>
    </source>
</evidence>
<evidence type="ECO:0000259" key="20">
    <source>
        <dbReference type="Pfam" id="PF01761"/>
    </source>
</evidence>
<evidence type="ECO:0000256" key="9">
    <source>
        <dbReference type="ARBA" id="ARBA00017684"/>
    </source>
</evidence>
<keyword evidence="14 19" id="KW-0862">Zinc</keyword>
<feature type="binding site" evidence="19">
    <location>
        <position position="146"/>
    </location>
    <ligand>
        <name>NAD(+)</name>
        <dbReference type="ChEBI" id="CHEBI:57540"/>
    </ligand>
</feature>
<dbReference type="SUPFAM" id="SSF56796">
    <property type="entry name" value="Dehydroquinate synthase-like"/>
    <property type="match status" value="1"/>
</dbReference>
<dbReference type="AlphaFoldDB" id="A0A842HLQ7"/>
<comment type="cofactor">
    <cofactor evidence="19">
        <name>Co(2+)</name>
        <dbReference type="ChEBI" id="CHEBI:48828"/>
    </cofactor>
    <cofactor evidence="19">
        <name>Zn(2+)</name>
        <dbReference type="ChEBI" id="CHEBI:29105"/>
    </cofactor>
    <text evidence="19">Binds 1 divalent metal cation per subunit. Can use either Co(2+) or Zn(2+).</text>
</comment>
<feature type="binding site" evidence="19">
    <location>
        <position position="261"/>
    </location>
    <ligand>
        <name>Zn(2+)</name>
        <dbReference type="ChEBI" id="CHEBI:29105"/>
    </ligand>
</feature>
<dbReference type="GO" id="GO:0000166">
    <property type="term" value="F:nucleotide binding"/>
    <property type="evidence" value="ECO:0007669"/>
    <property type="project" value="UniProtKB-KW"/>
</dbReference>
<dbReference type="InterPro" id="IPR016037">
    <property type="entry name" value="DHQ_synth_AroB"/>
</dbReference>
<dbReference type="FunFam" id="3.40.50.1970:FF:000007">
    <property type="entry name" value="Pentafunctional AROM polypeptide"/>
    <property type="match status" value="1"/>
</dbReference>
<dbReference type="PANTHER" id="PTHR43622">
    <property type="entry name" value="3-DEHYDROQUINATE SYNTHASE"/>
    <property type="match status" value="1"/>
</dbReference>
<dbReference type="EC" id="4.2.3.4" evidence="8 19"/>
<evidence type="ECO:0000256" key="11">
    <source>
        <dbReference type="ARBA" id="ARBA00022605"/>
    </source>
</evidence>
<dbReference type="InterPro" id="IPR050071">
    <property type="entry name" value="Dehydroquinate_synthase"/>
</dbReference>
<dbReference type="Pfam" id="PF01761">
    <property type="entry name" value="DHQ_synthase"/>
    <property type="match status" value="1"/>
</dbReference>
<organism evidence="22 23">
    <name type="scientific">Ruficoccus amylovorans</name>
    <dbReference type="NCBI Taxonomy" id="1804625"/>
    <lineage>
        <taxon>Bacteria</taxon>
        <taxon>Pseudomonadati</taxon>
        <taxon>Verrucomicrobiota</taxon>
        <taxon>Opitutia</taxon>
        <taxon>Puniceicoccales</taxon>
        <taxon>Cerasicoccaceae</taxon>
        <taxon>Ruficoccus</taxon>
    </lineage>
</organism>
<evidence type="ECO:0000256" key="1">
    <source>
        <dbReference type="ARBA" id="ARBA00001393"/>
    </source>
</evidence>
<comment type="cofactor">
    <cofactor evidence="2 19">
        <name>NAD(+)</name>
        <dbReference type="ChEBI" id="CHEBI:57540"/>
    </cofactor>
</comment>
<evidence type="ECO:0000256" key="3">
    <source>
        <dbReference type="ARBA" id="ARBA00001947"/>
    </source>
</evidence>
<evidence type="ECO:0000256" key="19">
    <source>
        <dbReference type="HAMAP-Rule" id="MF_00110"/>
    </source>
</evidence>
<feature type="binding site" evidence="19">
    <location>
        <begin position="124"/>
        <end position="125"/>
    </location>
    <ligand>
        <name>NAD(+)</name>
        <dbReference type="ChEBI" id="CHEBI:57540"/>
    </ligand>
</feature>
<sequence>MSDKLTVELGERSYPIIIASTRQEYREAIRSTEAWTAGAAVIFDENTRQYLPDGMPEEIVYIGFEPGEQTKCFASLHRIMDEMAAGRIDRGGRVIALGGGVIGDLAGYAAASYLRGVDFYQVPTTLLAMVDSSVGGKTGINIAAGKNLVGAFWQPQAVFICTELLKTLPPREFAAGMAEVIKYGMLYDRALFDQLAGLEQPLAWDHPALTGIIRRCCEIKAEIVKADEKETAASGGRALLNLGHTFAHAIENVAGYGTYLHGEAVAIGLVLAAELSARLTDDGAIGFDFDRADAEAVRKLVAANALPTSLKDPLGGQPAPALDIDKLMDAMRRDKKVRSGRLRFVAMEEIGRAVTVADVPEAWIRELWQQSAQ</sequence>
<proteinExistence type="inferred from homology"/>
<comment type="caution">
    <text evidence="22">The sequence shown here is derived from an EMBL/GenBank/DDBJ whole genome shotgun (WGS) entry which is preliminary data.</text>
</comment>
<evidence type="ECO:0000256" key="18">
    <source>
        <dbReference type="ARBA" id="ARBA00023285"/>
    </source>
</evidence>
<reference evidence="22 23" key="1">
    <citation type="submission" date="2020-07" db="EMBL/GenBank/DDBJ databases">
        <authorList>
            <person name="Feng X."/>
        </authorList>
    </citation>
    <scope>NUCLEOTIDE SEQUENCE [LARGE SCALE GENOMIC DNA]</scope>
    <source>
        <strain evidence="22 23">JCM31066</strain>
    </source>
</reference>
<evidence type="ECO:0000256" key="6">
    <source>
        <dbReference type="ARBA" id="ARBA00004661"/>
    </source>
</evidence>
<dbReference type="NCBIfam" id="TIGR01357">
    <property type="entry name" value="aroB"/>
    <property type="match status" value="1"/>
</dbReference>
<comment type="subcellular location">
    <subcellularLocation>
        <location evidence="5 19">Cytoplasm</location>
    </subcellularLocation>
</comment>
<gene>
    <name evidence="19 22" type="primary">aroB</name>
    <name evidence="22" type="ORF">H5P28_19475</name>
</gene>
<comment type="caution">
    <text evidence="19">Lacks conserved residue(s) required for the propagation of feature annotation.</text>
</comment>
<name>A0A842HLQ7_9BACT</name>
<dbReference type="Gene3D" id="3.40.50.1970">
    <property type="match status" value="1"/>
</dbReference>
<dbReference type="PIRSF" id="PIRSF001455">
    <property type="entry name" value="DHQ_synth"/>
    <property type="match status" value="1"/>
</dbReference>
<evidence type="ECO:0000256" key="7">
    <source>
        <dbReference type="ARBA" id="ARBA00005412"/>
    </source>
</evidence>
<dbReference type="GO" id="GO:0046872">
    <property type="term" value="F:metal ion binding"/>
    <property type="evidence" value="ECO:0007669"/>
    <property type="project" value="UniProtKB-KW"/>
</dbReference>
<keyword evidence="18 19" id="KW-0170">Cobalt</keyword>
<dbReference type="GO" id="GO:0005737">
    <property type="term" value="C:cytoplasm"/>
    <property type="evidence" value="ECO:0007669"/>
    <property type="project" value="UniProtKB-SubCell"/>
</dbReference>
<keyword evidence="17 19" id="KW-0456">Lyase</keyword>
<feature type="domain" description="3-dehydroquinate synthase C-terminal" evidence="21">
    <location>
        <begin position="176"/>
        <end position="337"/>
    </location>
</feature>
<feature type="binding site" evidence="19">
    <location>
        <position position="244"/>
    </location>
    <ligand>
        <name>Zn(2+)</name>
        <dbReference type="ChEBI" id="CHEBI:29105"/>
    </ligand>
</feature>
<evidence type="ECO:0000256" key="16">
    <source>
        <dbReference type="ARBA" id="ARBA00023141"/>
    </source>
</evidence>
<keyword evidence="10 19" id="KW-0963">Cytoplasm</keyword>
<dbReference type="GO" id="GO:0009073">
    <property type="term" value="P:aromatic amino acid family biosynthetic process"/>
    <property type="evidence" value="ECO:0007669"/>
    <property type="project" value="UniProtKB-KW"/>
</dbReference>
<evidence type="ECO:0000256" key="13">
    <source>
        <dbReference type="ARBA" id="ARBA00022741"/>
    </source>
</evidence>
<dbReference type="RefSeq" id="WP_185677360.1">
    <property type="nucleotide sequence ID" value="NZ_JACHVB010000064.1"/>
</dbReference>
<keyword evidence="23" id="KW-1185">Reference proteome</keyword>
<comment type="catalytic activity">
    <reaction evidence="1 19">
        <text>7-phospho-2-dehydro-3-deoxy-D-arabino-heptonate = 3-dehydroquinate + phosphate</text>
        <dbReference type="Rhea" id="RHEA:21968"/>
        <dbReference type="ChEBI" id="CHEBI:32364"/>
        <dbReference type="ChEBI" id="CHEBI:43474"/>
        <dbReference type="ChEBI" id="CHEBI:58394"/>
        <dbReference type="EC" id="4.2.3.4"/>
    </reaction>
</comment>
<evidence type="ECO:0000256" key="8">
    <source>
        <dbReference type="ARBA" id="ARBA00013031"/>
    </source>
</evidence>
<dbReference type="Gene3D" id="1.20.1090.10">
    <property type="entry name" value="Dehydroquinate synthase-like - alpha domain"/>
    <property type="match status" value="1"/>
</dbReference>
<keyword evidence="15 19" id="KW-0520">NAD</keyword>
<dbReference type="Pfam" id="PF24621">
    <property type="entry name" value="DHQS_C"/>
    <property type="match status" value="1"/>
</dbReference>
<keyword evidence="12 19" id="KW-0479">Metal-binding</keyword>